<protein>
    <recommendedName>
        <fullName evidence="7">Major facilitator superfamily (MFS) profile domain-containing protein</fullName>
    </recommendedName>
</protein>
<evidence type="ECO:0000256" key="4">
    <source>
        <dbReference type="ARBA" id="ARBA00022989"/>
    </source>
</evidence>
<keyword evidence="9" id="KW-1185">Reference proteome</keyword>
<dbReference type="GeneID" id="90984763"/>
<keyword evidence="4 6" id="KW-1133">Transmembrane helix</keyword>
<feature type="transmembrane region" description="Helical" evidence="6">
    <location>
        <begin position="292"/>
        <end position="310"/>
    </location>
</feature>
<evidence type="ECO:0000256" key="1">
    <source>
        <dbReference type="ARBA" id="ARBA00004651"/>
    </source>
</evidence>
<proteinExistence type="predicted"/>
<dbReference type="OrthoDB" id="6360at2"/>
<dbReference type="InterPro" id="IPR036259">
    <property type="entry name" value="MFS_trans_sf"/>
</dbReference>
<comment type="caution">
    <text evidence="8">The sequence shown here is derived from an EMBL/GenBank/DDBJ whole genome shotgun (WGS) entry which is preliminary data.</text>
</comment>
<feature type="transmembrane region" description="Helical" evidence="6">
    <location>
        <begin position="261"/>
        <end position="280"/>
    </location>
</feature>
<dbReference type="Gene3D" id="1.20.1250.20">
    <property type="entry name" value="MFS general substrate transporter like domains"/>
    <property type="match status" value="1"/>
</dbReference>
<dbReference type="Proteomes" id="UP000027665">
    <property type="component" value="Unassembled WGS sequence"/>
</dbReference>
<dbReference type="InterPro" id="IPR050189">
    <property type="entry name" value="MFS_Efflux_Transporters"/>
</dbReference>
<keyword evidence="3 6" id="KW-0812">Transmembrane</keyword>
<evidence type="ECO:0000256" key="3">
    <source>
        <dbReference type="ARBA" id="ARBA00022692"/>
    </source>
</evidence>
<evidence type="ECO:0000259" key="7">
    <source>
        <dbReference type="PROSITE" id="PS50850"/>
    </source>
</evidence>
<feature type="transmembrane region" description="Helical" evidence="6">
    <location>
        <begin position="165"/>
        <end position="189"/>
    </location>
</feature>
<dbReference type="GO" id="GO:0022857">
    <property type="term" value="F:transmembrane transporter activity"/>
    <property type="evidence" value="ECO:0007669"/>
    <property type="project" value="InterPro"/>
</dbReference>
<dbReference type="SUPFAM" id="SSF103473">
    <property type="entry name" value="MFS general substrate transporter"/>
    <property type="match status" value="1"/>
</dbReference>
<dbReference type="GO" id="GO:0005886">
    <property type="term" value="C:plasma membrane"/>
    <property type="evidence" value="ECO:0007669"/>
    <property type="project" value="UniProtKB-SubCell"/>
</dbReference>
<sequence length="416" mass="44374">MEGKNSFLSPVFVRLFLPFGLGYFLSVFLGCANAVMSPLLVSEFSLSPADLGFMSSVYLIFFGVAQFPIGVFLDRFGARLTLAPFLIFAVAGAALFGAARGFGALVLSRALVGVGLAGSLMAAFKAFAAWLPAEKLPVAYSALSLMGGLGGMFATRPVAMAFDAIGWRAVFFVLAAATLAYAAAVWFVAPKDEPGGSAEKVPLLRLLSQMFAFLGERRFLCVAAPATAGQGVFFAYLYLWIGPWMYDVAGFGEASAGACMMAAFGGAAAGFFLNGVLAEWFEDRGWLSWEQFYLLSGAFVAVFLAVIAAVNGAAAAPLWCIVMFFAAMAMISFPITRRMYSGGEVGRALSLLNFIIFLFSFLIQWLVGIALDFYPVAGGHFSPEGHRVCVLAVALFNLACCAYFALGMKLGWLRRG</sequence>
<dbReference type="RefSeq" id="WP_051682560.1">
    <property type="nucleotide sequence ID" value="NZ_JMKI01000006.1"/>
</dbReference>
<comment type="subcellular location">
    <subcellularLocation>
        <location evidence="1">Cell membrane</location>
        <topology evidence="1">Multi-pass membrane protein</topology>
    </subcellularLocation>
</comment>
<evidence type="ECO:0000256" key="5">
    <source>
        <dbReference type="ARBA" id="ARBA00023136"/>
    </source>
</evidence>
<evidence type="ECO:0000313" key="8">
    <source>
        <dbReference type="EMBL" id="KEJ93059.1"/>
    </source>
</evidence>
<organism evidence="8 9">
    <name type="scientific">Synergistes jonesii</name>
    <dbReference type="NCBI Taxonomy" id="2754"/>
    <lineage>
        <taxon>Bacteria</taxon>
        <taxon>Thermotogati</taxon>
        <taxon>Synergistota</taxon>
        <taxon>Synergistia</taxon>
        <taxon>Synergistales</taxon>
        <taxon>Synergistaceae</taxon>
        <taxon>Synergistes</taxon>
    </lineage>
</organism>
<reference evidence="8 9" key="1">
    <citation type="submission" date="2014-04" db="EMBL/GenBank/DDBJ databases">
        <title>Draft Genome Sequence of Synergistes jonesii.</title>
        <authorList>
            <person name="Coil D.A."/>
            <person name="Eisen J.A."/>
            <person name="Holland-Moritz H.E."/>
        </authorList>
    </citation>
    <scope>NUCLEOTIDE SEQUENCE [LARGE SCALE GENOMIC DNA]</scope>
    <source>
        <strain evidence="8 9">78-1</strain>
    </source>
</reference>
<feature type="transmembrane region" description="Helical" evidence="6">
    <location>
        <begin position="385"/>
        <end position="406"/>
    </location>
</feature>
<feature type="transmembrane region" description="Helical" evidence="6">
    <location>
        <begin position="316"/>
        <end position="336"/>
    </location>
</feature>
<feature type="transmembrane region" description="Helical" evidence="6">
    <location>
        <begin position="111"/>
        <end position="131"/>
    </location>
</feature>
<dbReference type="Pfam" id="PF07690">
    <property type="entry name" value="MFS_1"/>
    <property type="match status" value="1"/>
</dbReference>
<keyword evidence="2" id="KW-1003">Cell membrane</keyword>
<dbReference type="PANTHER" id="PTHR43124">
    <property type="entry name" value="PURINE EFFLUX PUMP PBUE"/>
    <property type="match status" value="1"/>
</dbReference>
<feature type="transmembrane region" description="Helical" evidence="6">
    <location>
        <begin position="348"/>
        <end position="373"/>
    </location>
</feature>
<dbReference type="PROSITE" id="PS50850">
    <property type="entry name" value="MFS"/>
    <property type="match status" value="1"/>
</dbReference>
<evidence type="ECO:0000256" key="6">
    <source>
        <dbReference type="SAM" id="Phobius"/>
    </source>
</evidence>
<dbReference type="eggNOG" id="COG2814">
    <property type="taxonomic scope" value="Bacteria"/>
</dbReference>
<feature type="domain" description="Major facilitator superfamily (MFS) profile" evidence="7">
    <location>
        <begin position="15"/>
        <end position="411"/>
    </location>
</feature>
<feature type="transmembrane region" description="Helical" evidence="6">
    <location>
        <begin position="80"/>
        <end position="99"/>
    </location>
</feature>
<accession>A0A073ITH8</accession>
<dbReference type="PANTHER" id="PTHR43124:SF3">
    <property type="entry name" value="CHLORAMPHENICOL EFFLUX PUMP RV0191"/>
    <property type="match status" value="1"/>
</dbReference>
<feature type="transmembrane region" description="Helical" evidence="6">
    <location>
        <begin position="138"/>
        <end position="159"/>
    </location>
</feature>
<dbReference type="InterPro" id="IPR011701">
    <property type="entry name" value="MFS"/>
</dbReference>
<dbReference type="EMBL" id="JMKI01000006">
    <property type="protein sequence ID" value="KEJ93059.1"/>
    <property type="molecule type" value="Genomic_DNA"/>
</dbReference>
<evidence type="ECO:0000256" key="2">
    <source>
        <dbReference type="ARBA" id="ARBA00022475"/>
    </source>
</evidence>
<feature type="transmembrane region" description="Helical" evidence="6">
    <location>
        <begin position="219"/>
        <end position="241"/>
    </location>
</feature>
<name>A0A073ITH8_9BACT</name>
<evidence type="ECO:0000313" key="9">
    <source>
        <dbReference type="Proteomes" id="UP000027665"/>
    </source>
</evidence>
<gene>
    <name evidence="8" type="ORF">EH55_12190</name>
</gene>
<feature type="transmembrane region" description="Helical" evidence="6">
    <location>
        <begin position="56"/>
        <end position="73"/>
    </location>
</feature>
<dbReference type="AlphaFoldDB" id="A0A073ITH8"/>
<dbReference type="STRING" id="2754.EH55_12190"/>
<dbReference type="PROSITE" id="PS51257">
    <property type="entry name" value="PROKAR_LIPOPROTEIN"/>
    <property type="match status" value="1"/>
</dbReference>
<dbReference type="InterPro" id="IPR020846">
    <property type="entry name" value="MFS_dom"/>
</dbReference>
<feature type="transmembrane region" description="Helical" evidence="6">
    <location>
        <begin position="12"/>
        <end position="36"/>
    </location>
</feature>
<keyword evidence="5 6" id="KW-0472">Membrane</keyword>